<dbReference type="CDD" id="cd02989">
    <property type="entry name" value="Phd_like_TxnDC9"/>
    <property type="match status" value="1"/>
</dbReference>
<dbReference type="Pfam" id="PF00085">
    <property type="entry name" value="Thioredoxin"/>
    <property type="match status" value="1"/>
</dbReference>
<name>A0ABR0UTS1_REHGL</name>
<organism evidence="3 4">
    <name type="scientific">Rehmannia glutinosa</name>
    <name type="common">Chinese foxglove</name>
    <dbReference type="NCBI Taxonomy" id="99300"/>
    <lineage>
        <taxon>Eukaryota</taxon>
        <taxon>Viridiplantae</taxon>
        <taxon>Streptophyta</taxon>
        <taxon>Embryophyta</taxon>
        <taxon>Tracheophyta</taxon>
        <taxon>Spermatophyta</taxon>
        <taxon>Magnoliopsida</taxon>
        <taxon>eudicotyledons</taxon>
        <taxon>Gunneridae</taxon>
        <taxon>Pentapetalae</taxon>
        <taxon>asterids</taxon>
        <taxon>lamiids</taxon>
        <taxon>Lamiales</taxon>
        <taxon>Orobanchaceae</taxon>
        <taxon>Rehmannieae</taxon>
        <taxon>Rehmannia</taxon>
    </lineage>
</organism>
<dbReference type="Proteomes" id="UP001318860">
    <property type="component" value="Unassembled WGS sequence"/>
</dbReference>
<proteinExistence type="predicted"/>
<dbReference type="SUPFAM" id="SSF52833">
    <property type="entry name" value="Thioredoxin-like"/>
    <property type="match status" value="1"/>
</dbReference>
<sequence length="210" mass="23632">MDPDSVKSTLSNLAFGNVMAAAARDYQKEVLAKEKAHASSSVNQEVDLDELMDDPELEKLHSDRIAALKGDIEADFLSEVTGSEKVICHFYHREFYRCKIMDKHLKSLAPRHFTTKFLKLDAENAPFFVTKLGIKTLPCVILFRKGVATDRVVGFQDLGGKDDFSTRTLEILLLKKGIIEENKREEEDDDYLEGGMRSVRSSVNPDSDSD</sequence>
<feature type="compositionally biased region" description="Polar residues" evidence="1">
    <location>
        <begin position="199"/>
        <end position="210"/>
    </location>
</feature>
<feature type="region of interest" description="Disordered" evidence="1">
    <location>
        <begin position="184"/>
        <end position="210"/>
    </location>
</feature>
<protein>
    <recommendedName>
        <fullName evidence="2">Thioredoxin domain-containing protein</fullName>
    </recommendedName>
</protein>
<feature type="domain" description="Thioredoxin" evidence="2">
    <location>
        <begin position="74"/>
        <end position="156"/>
    </location>
</feature>
<keyword evidence="4" id="KW-1185">Reference proteome</keyword>
<dbReference type="InterPro" id="IPR013766">
    <property type="entry name" value="Thioredoxin_domain"/>
</dbReference>
<accession>A0ABR0UTS1</accession>
<evidence type="ECO:0000313" key="4">
    <source>
        <dbReference type="Proteomes" id="UP001318860"/>
    </source>
</evidence>
<dbReference type="InterPro" id="IPR036249">
    <property type="entry name" value="Thioredoxin-like_sf"/>
</dbReference>
<dbReference type="PANTHER" id="PTHR21148">
    <property type="entry name" value="THIOREDOXIN DOMAIN-CONTAINING PROTEIN 9"/>
    <property type="match status" value="1"/>
</dbReference>
<comment type="caution">
    <text evidence="3">The sequence shown here is derived from an EMBL/GenBank/DDBJ whole genome shotgun (WGS) entry which is preliminary data.</text>
</comment>
<evidence type="ECO:0000313" key="3">
    <source>
        <dbReference type="EMBL" id="KAK6125658.1"/>
    </source>
</evidence>
<dbReference type="Gene3D" id="3.40.30.10">
    <property type="entry name" value="Glutaredoxin"/>
    <property type="match status" value="1"/>
</dbReference>
<dbReference type="EMBL" id="JABTTQ020002157">
    <property type="protein sequence ID" value="KAK6125658.1"/>
    <property type="molecule type" value="Genomic_DNA"/>
</dbReference>
<evidence type="ECO:0000256" key="1">
    <source>
        <dbReference type="SAM" id="MobiDB-lite"/>
    </source>
</evidence>
<evidence type="ECO:0000259" key="2">
    <source>
        <dbReference type="Pfam" id="PF00085"/>
    </source>
</evidence>
<gene>
    <name evidence="3" type="ORF">DH2020_040599</name>
</gene>
<reference evidence="3 4" key="1">
    <citation type="journal article" date="2021" name="Comput. Struct. Biotechnol. J.">
        <title>De novo genome assembly of the potent medicinal plant Rehmannia glutinosa using nanopore technology.</title>
        <authorList>
            <person name="Ma L."/>
            <person name="Dong C."/>
            <person name="Song C."/>
            <person name="Wang X."/>
            <person name="Zheng X."/>
            <person name="Niu Y."/>
            <person name="Chen S."/>
            <person name="Feng W."/>
        </authorList>
    </citation>
    <scope>NUCLEOTIDE SEQUENCE [LARGE SCALE GENOMIC DNA]</scope>
    <source>
        <strain evidence="3">DH-2019</strain>
    </source>
</reference>